<protein>
    <submittedName>
        <fullName evidence="1">Uncharacterized protein</fullName>
    </submittedName>
</protein>
<dbReference type="AlphaFoldDB" id="A0ABD3D3M7"/>
<accession>A0ABD3D3M7</accession>
<comment type="caution">
    <text evidence="1">The sequence shown here is derived from an EMBL/GenBank/DDBJ whole genome shotgun (WGS) entry which is preliminary data.</text>
</comment>
<name>A0ABD3D3M7_9LAMI</name>
<evidence type="ECO:0000313" key="2">
    <source>
        <dbReference type="Proteomes" id="UP001632038"/>
    </source>
</evidence>
<dbReference type="Gene3D" id="3.30.1490.10">
    <property type="match status" value="1"/>
</dbReference>
<proteinExistence type="predicted"/>
<dbReference type="Proteomes" id="UP001632038">
    <property type="component" value="Unassembled WGS sequence"/>
</dbReference>
<dbReference type="PANTHER" id="PTHR35475">
    <property type="entry name" value="WD REPEAT PROTEIN"/>
    <property type="match status" value="1"/>
</dbReference>
<sequence>MTSYGGFCVNWWTTLAQDTGVISPRFDVGVKEIEPWTARLLPSRQTVWLHRVDNFGWNHGSRRSSQEKCWRQSARFLLLSIAIKKAVSRLYSQLSGLLSSLLALDGGSTGYASAGDAVHQPSNGDRERKRVPSYSLESKLGDCFKTAKIRREAVQKLTGSVASYASVVTRKSEITSKGNNKNVQLCLACDLDAIFSAVFSGERMPYSPAKFLYRSMGACSGNWIGRDFWRNRRRRGDVYKQGKGPIDVIKTGLTGWDQDQLEVRQILDKYGFKSIFAYTPGSGRGMPIRFNPRNGRSMITYRDGAVVYVDGEPKAQEDLDKLLIKANEANQRRYFDFSENPGLFGGFPEPT</sequence>
<dbReference type="EMBL" id="JAVIJP010000027">
    <property type="protein sequence ID" value="KAL3635621.1"/>
    <property type="molecule type" value="Genomic_DNA"/>
</dbReference>
<dbReference type="PANTHER" id="PTHR35475:SF1">
    <property type="entry name" value="WD REPEAT PROTEIN"/>
    <property type="match status" value="1"/>
</dbReference>
<reference evidence="2" key="1">
    <citation type="journal article" date="2024" name="IScience">
        <title>Strigolactones Initiate the Formation of Haustorium-like Structures in Castilleja.</title>
        <authorList>
            <person name="Buerger M."/>
            <person name="Peterson D."/>
            <person name="Chory J."/>
        </authorList>
    </citation>
    <scope>NUCLEOTIDE SEQUENCE [LARGE SCALE GENOMIC DNA]</scope>
</reference>
<evidence type="ECO:0000313" key="1">
    <source>
        <dbReference type="EMBL" id="KAL3635621.1"/>
    </source>
</evidence>
<gene>
    <name evidence="1" type="ORF">CASFOL_020168</name>
</gene>
<organism evidence="1 2">
    <name type="scientific">Castilleja foliolosa</name>
    <dbReference type="NCBI Taxonomy" id="1961234"/>
    <lineage>
        <taxon>Eukaryota</taxon>
        <taxon>Viridiplantae</taxon>
        <taxon>Streptophyta</taxon>
        <taxon>Embryophyta</taxon>
        <taxon>Tracheophyta</taxon>
        <taxon>Spermatophyta</taxon>
        <taxon>Magnoliopsida</taxon>
        <taxon>eudicotyledons</taxon>
        <taxon>Gunneridae</taxon>
        <taxon>Pentapetalae</taxon>
        <taxon>asterids</taxon>
        <taxon>lamiids</taxon>
        <taxon>Lamiales</taxon>
        <taxon>Orobanchaceae</taxon>
        <taxon>Pedicularideae</taxon>
        <taxon>Castillejinae</taxon>
        <taxon>Castilleja</taxon>
    </lineage>
</organism>
<keyword evidence="2" id="KW-1185">Reference proteome</keyword>